<dbReference type="InterPro" id="IPR002762">
    <property type="entry name" value="CbiX-like"/>
</dbReference>
<dbReference type="Gene3D" id="3.40.50.1400">
    <property type="match status" value="2"/>
</dbReference>
<dbReference type="Pfam" id="PF01903">
    <property type="entry name" value="CbiX"/>
    <property type="match status" value="1"/>
</dbReference>
<accession>A0A8I0KGW0</accession>
<evidence type="ECO:0000313" key="6">
    <source>
        <dbReference type="Proteomes" id="UP000659061"/>
    </source>
</evidence>
<keyword evidence="2" id="KW-0456">Lyase</keyword>
<organism evidence="3 6">
    <name type="scientific">Aeromicrobium tamlense</name>
    <dbReference type="NCBI Taxonomy" id="375541"/>
    <lineage>
        <taxon>Bacteria</taxon>
        <taxon>Bacillati</taxon>
        <taxon>Actinomycetota</taxon>
        <taxon>Actinomycetes</taxon>
        <taxon>Propionibacteriales</taxon>
        <taxon>Nocardioidaceae</taxon>
        <taxon>Aeromicrobium</taxon>
    </lineage>
</organism>
<evidence type="ECO:0000313" key="5">
    <source>
        <dbReference type="Proteomes" id="UP000587211"/>
    </source>
</evidence>
<dbReference type="CDD" id="cd03416">
    <property type="entry name" value="CbiX_SirB_N"/>
    <property type="match status" value="1"/>
</dbReference>
<reference evidence="3" key="2">
    <citation type="submission" date="2020-09" db="EMBL/GenBank/DDBJ databases">
        <title>Novel species in genus Aeromicrobium.</title>
        <authorList>
            <person name="Zhang G."/>
        </authorList>
    </citation>
    <scope>NUCLEOTIDE SEQUENCE</scope>
    <source>
        <strain evidence="3">SSW1-57</strain>
    </source>
</reference>
<keyword evidence="1" id="KW-0479">Metal-binding</keyword>
<evidence type="ECO:0000313" key="4">
    <source>
        <dbReference type="EMBL" id="NYI37334.1"/>
    </source>
</evidence>
<protein>
    <submittedName>
        <fullName evidence="4">Sirohydrochlorin ferrochelatase</fullName>
    </submittedName>
</protein>
<reference evidence="4 5" key="1">
    <citation type="submission" date="2020-07" db="EMBL/GenBank/DDBJ databases">
        <title>Sequencing the genomes of 1000 actinobacteria strains.</title>
        <authorList>
            <person name="Klenk H.-P."/>
        </authorList>
    </citation>
    <scope>NUCLEOTIDE SEQUENCE [LARGE SCALE GENOMIC DNA]</scope>
    <source>
        <strain evidence="4 5">DSM 19087</strain>
    </source>
</reference>
<dbReference type="PANTHER" id="PTHR33542">
    <property type="entry name" value="SIROHYDROCHLORIN FERROCHELATASE, CHLOROPLASTIC"/>
    <property type="match status" value="1"/>
</dbReference>
<dbReference type="GO" id="GO:0046872">
    <property type="term" value="F:metal ion binding"/>
    <property type="evidence" value="ECO:0007669"/>
    <property type="project" value="UniProtKB-KW"/>
</dbReference>
<keyword evidence="5" id="KW-1185">Reference proteome</keyword>
<sequence length="234" mass="24614">MSMPVLIACSHGTRSERGAAAVTALVDAVRDASGLEVVPTWVDVQEPALPEVAAWLGDRPAVVVPLLLSAGYHVHHDIAGVVARRPAHAAAAPLGPHAAVIDVLVSRLHDEGLAPDEVVVLGASASSDPRALADLRATAHDLSLRLDREVALGHVGHCGTPLAEVVTSVRRPGRRVLVASHLLAPGHFHDALGRTGADVVTAPLLDERTPDERLVRLVLERYDQARARELATAV</sequence>
<proteinExistence type="predicted"/>
<dbReference type="InterPro" id="IPR050963">
    <property type="entry name" value="Sirohydro_Cobaltochel/CbiX"/>
</dbReference>
<evidence type="ECO:0000313" key="3">
    <source>
        <dbReference type="EMBL" id="MBD1268760.1"/>
    </source>
</evidence>
<name>A0A8I0KGW0_9ACTN</name>
<dbReference type="EMBL" id="JACBZN010000001">
    <property type="protein sequence ID" value="NYI37334.1"/>
    <property type="molecule type" value="Genomic_DNA"/>
</dbReference>
<evidence type="ECO:0000256" key="1">
    <source>
        <dbReference type="ARBA" id="ARBA00022723"/>
    </source>
</evidence>
<dbReference type="RefSeq" id="WP_179423728.1">
    <property type="nucleotide sequence ID" value="NZ_BAAAMP010000002.1"/>
</dbReference>
<dbReference type="Proteomes" id="UP000659061">
    <property type="component" value="Unassembled WGS sequence"/>
</dbReference>
<dbReference type="EMBL" id="JACWMT010000001">
    <property type="protein sequence ID" value="MBD1268760.1"/>
    <property type="molecule type" value="Genomic_DNA"/>
</dbReference>
<evidence type="ECO:0000256" key="2">
    <source>
        <dbReference type="ARBA" id="ARBA00023239"/>
    </source>
</evidence>
<comment type="caution">
    <text evidence="3">The sequence shown here is derived from an EMBL/GenBank/DDBJ whole genome shotgun (WGS) entry which is preliminary data.</text>
</comment>
<dbReference type="SUPFAM" id="SSF53800">
    <property type="entry name" value="Chelatase"/>
    <property type="match status" value="2"/>
</dbReference>
<dbReference type="PANTHER" id="PTHR33542:SF5">
    <property type="entry name" value="FERROCHELATASE CHE1"/>
    <property type="match status" value="1"/>
</dbReference>
<dbReference type="Proteomes" id="UP000587211">
    <property type="component" value="Unassembled WGS sequence"/>
</dbReference>
<dbReference type="AlphaFoldDB" id="A0A8I0KGW0"/>
<gene>
    <name evidence="4" type="ORF">BJ975_000709</name>
    <name evidence="3" type="ORF">IDH50_00790</name>
</gene>
<dbReference type="GO" id="GO:0016829">
    <property type="term" value="F:lyase activity"/>
    <property type="evidence" value="ECO:0007669"/>
    <property type="project" value="UniProtKB-KW"/>
</dbReference>